<dbReference type="Pfam" id="PF17881">
    <property type="entry name" value="TseB"/>
    <property type="match status" value="1"/>
</dbReference>
<keyword evidence="1" id="KW-0472">Membrane</keyword>
<dbReference type="Gene3D" id="3.10.450.40">
    <property type="match status" value="2"/>
</dbReference>
<dbReference type="EMBL" id="CP024848">
    <property type="protein sequence ID" value="AXI09328.1"/>
    <property type="molecule type" value="Genomic_DNA"/>
</dbReference>
<feature type="domain" description="Cell wall elongation regulator TseB-like" evidence="2">
    <location>
        <begin position="49"/>
        <end position="93"/>
    </location>
</feature>
<dbReference type="OrthoDB" id="2381181at2"/>
<organism evidence="3 4">
    <name type="scientific">Oceanobacillus zhaokaii</name>
    <dbReference type="NCBI Taxonomy" id="2052660"/>
    <lineage>
        <taxon>Bacteria</taxon>
        <taxon>Bacillati</taxon>
        <taxon>Bacillota</taxon>
        <taxon>Bacilli</taxon>
        <taxon>Bacillales</taxon>
        <taxon>Bacillaceae</taxon>
        <taxon>Oceanobacillus</taxon>
    </lineage>
</organism>
<protein>
    <recommendedName>
        <fullName evidence="2">Cell wall elongation regulator TseB-like domain-containing protein</fullName>
    </recommendedName>
</protein>
<dbReference type="InterPro" id="IPR046350">
    <property type="entry name" value="Cystatin_sf"/>
</dbReference>
<evidence type="ECO:0000313" key="3">
    <source>
        <dbReference type="EMBL" id="AXI09328.1"/>
    </source>
</evidence>
<evidence type="ECO:0000259" key="2">
    <source>
        <dbReference type="Pfam" id="PF17881"/>
    </source>
</evidence>
<accession>A0A345PH48</accession>
<dbReference type="Proteomes" id="UP000253908">
    <property type="component" value="Chromosome"/>
</dbReference>
<proteinExistence type="predicted"/>
<evidence type="ECO:0000313" key="4">
    <source>
        <dbReference type="Proteomes" id="UP000253908"/>
    </source>
</evidence>
<name>A0A345PH48_9BACI</name>
<gene>
    <name evidence="3" type="ORF">CUC15_10515</name>
</gene>
<keyword evidence="1" id="KW-0812">Transmembrane</keyword>
<feature type="transmembrane region" description="Helical" evidence="1">
    <location>
        <begin position="13"/>
        <end position="36"/>
    </location>
</feature>
<dbReference type="AlphaFoldDB" id="A0A345PH48"/>
<dbReference type="SUPFAM" id="SSF54403">
    <property type="entry name" value="Cystatin/monellin"/>
    <property type="match status" value="2"/>
</dbReference>
<evidence type="ECO:0000256" key="1">
    <source>
        <dbReference type="SAM" id="Phobius"/>
    </source>
</evidence>
<keyword evidence="4" id="KW-1185">Reference proteome</keyword>
<dbReference type="KEGG" id="ocn:CUC15_10515"/>
<sequence>MNNGYSQSPKRNWLIKGLITILVIAVACLIYALFLYNNLYESKVEGFAETKKQILAQTAITEVDKIERYNGDSPYHVVYGKNKENEEKIIFYPLNGKEKNLTTVDQADIILEQQILNAWKNQCNHCELVHISPALMDQEPLWEIAYYEDNKSRYVLDYLSMDDASRKEQLHFSKLIK</sequence>
<reference evidence="4" key="1">
    <citation type="submission" date="2017-11" db="EMBL/GenBank/DDBJ databases">
        <authorList>
            <person name="Zhu W."/>
        </authorList>
    </citation>
    <scope>NUCLEOTIDE SEQUENCE [LARGE SCALE GENOMIC DNA]</scope>
    <source>
        <strain evidence="4">160</strain>
    </source>
</reference>
<dbReference type="InterPro" id="IPR041401">
    <property type="entry name" value="TseB-like_dom"/>
</dbReference>
<keyword evidence="1" id="KW-1133">Transmembrane helix</keyword>
<dbReference type="RefSeq" id="WP_114916618.1">
    <property type="nucleotide sequence ID" value="NZ_CP024848.1"/>
</dbReference>